<evidence type="ECO:0000313" key="10">
    <source>
        <dbReference type="EMBL" id="GAN10583.1"/>
    </source>
</evidence>
<dbReference type="Proteomes" id="UP000053815">
    <property type="component" value="Unassembled WGS sequence"/>
</dbReference>
<evidence type="ECO:0000256" key="6">
    <source>
        <dbReference type="ARBA" id="ARBA00022679"/>
    </source>
</evidence>
<dbReference type="SUPFAM" id="SSF53335">
    <property type="entry name" value="S-adenosyl-L-methionine-dependent methyltransferases"/>
    <property type="match status" value="1"/>
</dbReference>
<name>A0A0C9N7F2_9FUNG</name>
<accession>A0A0C9N7F2</accession>
<evidence type="ECO:0000256" key="1">
    <source>
        <dbReference type="ARBA" id="ARBA00000724"/>
    </source>
</evidence>
<organism evidence="10">
    <name type="scientific">Mucor ambiguus</name>
    <dbReference type="NCBI Taxonomy" id="91626"/>
    <lineage>
        <taxon>Eukaryota</taxon>
        <taxon>Fungi</taxon>
        <taxon>Fungi incertae sedis</taxon>
        <taxon>Mucoromycota</taxon>
        <taxon>Mucoromycotina</taxon>
        <taxon>Mucoromycetes</taxon>
        <taxon>Mucorales</taxon>
        <taxon>Mucorineae</taxon>
        <taxon>Mucoraceae</taxon>
        <taxon>Mucor</taxon>
    </lineage>
</organism>
<dbReference type="Pfam" id="PF04072">
    <property type="entry name" value="LCM"/>
    <property type="match status" value="1"/>
</dbReference>
<dbReference type="EMBL" id="DF836661">
    <property type="protein sequence ID" value="GAN10583.1"/>
    <property type="molecule type" value="Genomic_DNA"/>
</dbReference>
<dbReference type="STRING" id="91626.A0A0C9N7F2"/>
<feature type="binding site" evidence="9">
    <location>
        <begin position="167"/>
        <end position="168"/>
    </location>
    <ligand>
        <name>S-adenosyl-L-methionine</name>
        <dbReference type="ChEBI" id="CHEBI:59789"/>
    </ligand>
</feature>
<dbReference type="PIRSF" id="PIRSF016305">
    <property type="entry name" value="LCM_mtfrase"/>
    <property type="match status" value="1"/>
</dbReference>
<dbReference type="Gene3D" id="3.40.50.150">
    <property type="entry name" value="Vaccinia Virus protein VP39"/>
    <property type="match status" value="1"/>
</dbReference>
<dbReference type="EC" id="2.1.1.233" evidence="3 8"/>
<reference evidence="10" key="1">
    <citation type="submission" date="2014-09" db="EMBL/GenBank/DDBJ databases">
        <title>Draft genome sequence of an oleaginous Mucoromycotina fungus Mucor ambiguus NBRC6742.</title>
        <authorList>
            <person name="Takeda I."/>
            <person name="Yamane N."/>
            <person name="Morita T."/>
            <person name="Tamano K."/>
            <person name="Machida M."/>
            <person name="Baker S."/>
            <person name="Koike H."/>
        </authorList>
    </citation>
    <scope>NUCLEOTIDE SEQUENCE</scope>
    <source>
        <strain evidence="10">NBRC 6742</strain>
    </source>
</reference>
<dbReference type="GO" id="GO:0009966">
    <property type="term" value="P:regulation of signal transduction"/>
    <property type="evidence" value="ECO:0007669"/>
    <property type="project" value="UniProtKB-ARBA"/>
</dbReference>
<evidence type="ECO:0000256" key="9">
    <source>
        <dbReference type="PIRSR" id="PIRSR016305-1"/>
    </source>
</evidence>
<evidence type="ECO:0000256" key="4">
    <source>
        <dbReference type="ARBA" id="ARBA00017497"/>
    </source>
</evidence>
<feature type="binding site" evidence="9">
    <location>
        <position position="61"/>
    </location>
    <ligand>
        <name>S-adenosyl-L-methionine</name>
        <dbReference type="ChEBI" id="CHEBI:59789"/>
    </ligand>
</feature>
<comment type="similarity">
    <text evidence="2 8">Belongs to the methyltransferase superfamily. LCMT family.</text>
</comment>
<dbReference type="InterPro" id="IPR029063">
    <property type="entry name" value="SAM-dependent_MTases_sf"/>
</dbReference>
<comment type="function">
    <text evidence="8">Methylates the carboxyl group of the C-terminal leucine residue of protein phosphatase 2A catalytic subunits to form alpha-leucine ester residues.</text>
</comment>
<dbReference type="InterPro" id="IPR007213">
    <property type="entry name" value="Ppm1/Ppm2/Tcmp"/>
</dbReference>
<evidence type="ECO:0000256" key="2">
    <source>
        <dbReference type="ARBA" id="ARBA00010703"/>
    </source>
</evidence>
<keyword evidence="6 8" id="KW-0808">Transferase</keyword>
<dbReference type="InterPro" id="IPR016651">
    <property type="entry name" value="LCMT1"/>
</dbReference>
<dbReference type="PANTHER" id="PTHR13600">
    <property type="entry name" value="LEUCINE CARBOXYL METHYLTRANSFERASE"/>
    <property type="match status" value="1"/>
</dbReference>
<protein>
    <recommendedName>
        <fullName evidence="4 8">Leucine carboxyl methyltransferase 1</fullName>
        <ecNumber evidence="3 8">2.1.1.233</ecNumber>
    </recommendedName>
</protein>
<sequence>MNFLDDEVETSDDIVRGTNDDATVSRLSAVSLGYIQDPFVKLFVKKPTRRSPIINRGTFIRSYAIDSIVSQFLSMPGPKKQIVALGAGFDTRYFNIKAGILNHDGNPLSESLSKYFEIDFSEITMKKAMTVKRRKELWSLMAEADQVKIGRGGMDLLGNDYCLVGGDLRNWPDIASRLLETGLDLELPTLFLSECVFIYITPEESNTILKWITENMKNTMFALYEQVKPDDAFGKMMIRNLKSRNIELKGLQAFPDLMHQEKRFKDLGWENAKAVDMNTIHDRYLNRSEILRMSKLEILDELEEWHLLAAHYCVAWAMHSADFSQEFNAVQLQPQ</sequence>
<gene>
    <name evidence="10" type="ORF">MAM1_0372c10127</name>
</gene>
<evidence type="ECO:0000256" key="5">
    <source>
        <dbReference type="ARBA" id="ARBA00022603"/>
    </source>
</evidence>
<dbReference type="PANTHER" id="PTHR13600:SF21">
    <property type="entry name" value="LEUCINE CARBOXYL METHYLTRANSFERASE 1"/>
    <property type="match status" value="1"/>
</dbReference>
<feature type="binding site" evidence="9">
    <location>
        <position position="194"/>
    </location>
    <ligand>
        <name>S-adenosyl-L-methionine</name>
        <dbReference type="ChEBI" id="CHEBI:59789"/>
    </ligand>
</feature>
<dbReference type="OrthoDB" id="203237at2759"/>
<dbReference type="GO" id="GO:0018423">
    <property type="term" value="F:protein C-terminal leucine carboxyl O-methyltransferase activity"/>
    <property type="evidence" value="ECO:0007669"/>
    <property type="project" value="UniProtKB-EC"/>
</dbReference>
<comment type="catalytic activity">
    <reaction evidence="1 8">
        <text>[phosphatase 2A protein]-C-terminal L-leucine + S-adenosyl-L-methionine = [phosphatase 2A protein]-C-terminal L-leucine methyl ester + S-adenosyl-L-homocysteine</text>
        <dbReference type="Rhea" id="RHEA:48544"/>
        <dbReference type="Rhea" id="RHEA-COMP:12134"/>
        <dbReference type="Rhea" id="RHEA-COMP:12135"/>
        <dbReference type="ChEBI" id="CHEBI:57856"/>
        <dbReference type="ChEBI" id="CHEBI:59789"/>
        <dbReference type="ChEBI" id="CHEBI:90516"/>
        <dbReference type="ChEBI" id="CHEBI:90517"/>
        <dbReference type="EC" id="2.1.1.233"/>
    </reaction>
</comment>
<dbReference type="AlphaFoldDB" id="A0A0C9N7F2"/>
<evidence type="ECO:0000256" key="8">
    <source>
        <dbReference type="PIRNR" id="PIRNR016305"/>
    </source>
</evidence>
<keyword evidence="7 8" id="KW-0949">S-adenosyl-L-methionine</keyword>
<dbReference type="GO" id="GO:0032259">
    <property type="term" value="P:methylation"/>
    <property type="evidence" value="ECO:0007669"/>
    <property type="project" value="UniProtKB-KW"/>
</dbReference>
<dbReference type="FunFam" id="3.40.50.150:FF:000092">
    <property type="entry name" value="Leucine carboxyl methyltransferase 1"/>
    <property type="match status" value="1"/>
</dbReference>
<feature type="binding site" evidence="9">
    <location>
        <position position="86"/>
    </location>
    <ligand>
        <name>S-adenosyl-L-methionine</name>
        <dbReference type="ChEBI" id="CHEBI:59789"/>
    </ligand>
</feature>
<evidence type="ECO:0000313" key="11">
    <source>
        <dbReference type="Proteomes" id="UP000053815"/>
    </source>
</evidence>
<keyword evidence="5 8" id="KW-0489">Methyltransferase</keyword>
<evidence type="ECO:0000256" key="3">
    <source>
        <dbReference type="ARBA" id="ARBA00012834"/>
    </source>
</evidence>
<keyword evidence="11" id="KW-1185">Reference proteome</keyword>
<evidence type="ECO:0000256" key="7">
    <source>
        <dbReference type="ARBA" id="ARBA00022691"/>
    </source>
</evidence>
<proteinExistence type="inferred from homology"/>